<evidence type="ECO:0000313" key="8">
    <source>
        <dbReference type="RefSeq" id="XP_006020501.1"/>
    </source>
</evidence>
<dbReference type="PANTHER" id="PTHR18829">
    <property type="entry name" value="PROTEIN YAE1 HOMOLOG"/>
    <property type="match status" value="1"/>
</dbReference>
<dbReference type="KEGG" id="asn:102378767"/>
<comment type="subcellular location">
    <subcellularLocation>
        <location evidence="2">Cytoplasm</location>
    </subcellularLocation>
    <subcellularLocation>
        <location evidence="1">Nucleus</location>
    </subcellularLocation>
</comment>
<evidence type="ECO:0000256" key="3">
    <source>
        <dbReference type="ARBA" id="ARBA00022490"/>
    </source>
</evidence>
<dbReference type="eggNOG" id="KOG4774">
    <property type="taxonomic scope" value="Eukaryota"/>
</dbReference>
<name>A0A1U7RUF3_ALLSI</name>
<protein>
    <submittedName>
        <fullName evidence="8">Yae1 domain-containing protein 1 isoform X1</fullName>
    </submittedName>
</protein>
<evidence type="ECO:0000259" key="6">
    <source>
        <dbReference type="Pfam" id="PF09811"/>
    </source>
</evidence>
<dbReference type="PANTHER" id="PTHR18829:SF0">
    <property type="entry name" value="PROTEIN YAE1 HOMOLOG"/>
    <property type="match status" value="1"/>
</dbReference>
<dbReference type="CTD" id="57002"/>
<dbReference type="GO" id="GO:0005737">
    <property type="term" value="C:cytoplasm"/>
    <property type="evidence" value="ECO:0007669"/>
    <property type="project" value="UniProtKB-SubCell"/>
</dbReference>
<dbReference type="InterPro" id="IPR038881">
    <property type="entry name" value="Yae1-like"/>
</dbReference>
<dbReference type="GeneID" id="102378767"/>
<gene>
    <name evidence="8" type="primary">YAE1</name>
</gene>
<dbReference type="InParanoid" id="A0A1U7RUF3"/>
<feature type="compositionally biased region" description="Low complexity" evidence="5">
    <location>
        <begin position="41"/>
        <end position="52"/>
    </location>
</feature>
<sequence length="291" mass="32044">MQLAQPRGSEDCAPFAACPRGRVPASPWGRGWTGRCRRPRAAGPSPLSAPPAEEVGPRAPEPSPRAPATMSWVQAAVSRPSEDVFDEDADEMHLIQKEWKSTMEKRIKEGYRDGVEAGKERALQQGFNQGYREGAKMMRTCGQFKGILNALLSWCHLNGHDSALLSKINDLLDAVGKYEEHVLKCLNSVHPQPHLGELLDSVQDMDLSCTIPAEEEFNGTKSERPCGSGATFSESCFRSNGEADSVQSENCQTKKHGDSESPTLAWIKEQTVCLIQQLGLSWDILQLIQQL</sequence>
<keyword evidence="7" id="KW-1185">Reference proteome</keyword>
<dbReference type="RefSeq" id="XP_006020501.1">
    <property type="nucleotide sequence ID" value="XM_006020439.3"/>
</dbReference>
<evidence type="ECO:0000256" key="5">
    <source>
        <dbReference type="SAM" id="MobiDB-lite"/>
    </source>
</evidence>
<evidence type="ECO:0000256" key="2">
    <source>
        <dbReference type="ARBA" id="ARBA00004496"/>
    </source>
</evidence>
<dbReference type="AlphaFoldDB" id="A0A1U7RUF3"/>
<feature type="region of interest" description="Disordered" evidence="5">
    <location>
        <begin position="1"/>
        <end position="70"/>
    </location>
</feature>
<evidence type="ECO:0000256" key="4">
    <source>
        <dbReference type="ARBA" id="ARBA00023242"/>
    </source>
</evidence>
<keyword evidence="4" id="KW-0539">Nucleus</keyword>
<dbReference type="STRING" id="38654.A0A1U7RUF3"/>
<accession>A0A1U7RUF3</accession>
<evidence type="ECO:0000313" key="7">
    <source>
        <dbReference type="Proteomes" id="UP000189705"/>
    </source>
</evidence>
<keyword evidence="3" id="KW-0963">Cytoplasm</keyword>
<dbReference type="Pfam" id="PF09811">
    <property type="entry name" value="Yae1_N"/>
    <property type="match status" value="1"/>
</dbReference>
<proteinExistence type="predicted"/>
<dbReference type="Proteomes" id="UP000189705">
    <property type="component" value="Unplaced"/>
</dbReference>
<dbReference type="OrthoDB" id="20086at2759"/>
<feature type="domain" description="Essential protein Yae1 N-terminal" evidence="6">
    <location>
        <begin position="110"/>
        <end position="148"/>
    </location>
</feature>
<reference evidence="8" key="1">
    <citation type="submission" date="2025-08" db="UniProtKB">
        <authorList>
            <consortium name="RefSeq"/>
        </authorList>
    </citation>
    <scope>IDENTIFICATION</scope>
</reference>
<organism evidence="7 8">
    <name type="scientific">Alligator sinensis</name>
    <name type="common">Chinese alligator</name>
    <dbReference type="NCBI Taxonomy" id="38654"/>
    <lineage>
        <taxon>Eukaryota</taxon>
        <taxon>Metazoa</taxon>
        <taxon>Chordata</taxon>
        <taxon>Craniata</taxon>
        <taxon>Vertebrata</taxon>
        <taxon>Euteleostomi</taxon>
        <taxon>Archelosauria</taxon>
        <taxon>Archosauria</taxon>
        <taxon>Crocodylia</taxon>
        <taxon>Alligatoridae</taxon>
        <taxon>Alligatorinae</taxon>
        <taxon>Alligator</taxon>
    </lineage>
</organism>
<dbReference type="InterPro" id="IPR019191">
    <property type="entry name" value="Essential_protein_Yae1_N"/>
</dbReference>
<dbReference type="GO" id="GO:0005634">
    <property type="term" value="C:nucleus"/>
    <property type="evidence" value="ECO:0007669"/>
    <property type="project" value="UniProtKB-SubCell"/>
</dbReference>
<evidence type="ECO:0000256" key="1">
    <source>
        <dbReference type="ARBA" id="ARBA00004123"/>
    </source>
</evidence>